<keyword evidence="2 5" id="KW-0812">Transmembrane</keyword>
<evidence type="ECO:0000256" key="5">
    <source>
        <dbReference type="SAM" id="Phobius"/>
    </source>
</evidence>
<keyword evidence="4 5" id="KW-0472">Membrane</keyword>
<keyword evidence="6" id="KW-1185">Reference proteome</keyword>
<dbReference type="InterPro" id="IPR050746">
    <property type="entry name" value="DAACS"/>
</dbReference>
<dbReference type="AlphaFoldDB" id="A0A183VBU3"/>
<evidence type="ECO:0000256" key="1">
    <source>
        <dbReference type="ARBA" id="ARBA00006148"/>
    </source>
</evidence>
<evidence type="ECO:0000256" key="2">
    <source>
        <dbReference type="ARBA" id="ARBA00022692"/>
    </source>
</evidence>
<dbReference type="InterPro" id="IPR036458">
    <property type="entry name" value="Na:dicarbo_symporter_sf"/>
</dbReference>
<dbReference type="PANTHER" id="PTHR11958">
    <property type="entry name" value="SODIUM/DICARBOXYLATE SYMPORTER-RELATED"/>
    <property type="match status" value="1"/>
</dbReference>
<name>A0A183VBU3_TOXCA</name>
<keyword evidence="3 5" id="KW-1133">Transmembrane helix</keyword>
<feature type="transmembrane region" description="Helical" evidence="5">
    <location>
        <begin position="12"/>
        <end position="38"/>
    </location>
</feature>
<reference evidence="7" key="1">
    <citation type="submission" date="2016-06" db="UniProtKB">
        <authorList>
            <consortium name="WormBaseParasite"/>
        </authorList>
    </citation>
    <scope>IDENTIFICATION</scope>
</reference>
<evidence type="ECO:0000256" key="3">
    <source>
        <dbReference type="ARBA" id="ARBA00022989"/>
    </source>
</evidence>
<evidence type="ECO:0000313" key="7">
    <source>
        <dbReference type="WBParaSite" id="TCNE_0001821701-mRNA-1"/>
    </source>
</evidence>
<accession>A0A183VBU3</accession>
<dbReference type="GO" id="GO:0005886">
    <property type="term" value="C:plasma membrane"/>
    <property type="evidence" value="ECO:0007669"/>
    <property type="project" value="TreeGrafter"/>
</dbReference>
<evidence type="ECO:0000256" key="4">
    <source>
        <dbReference type="ARBA" id="ARBA00023136"/>
    </source>
</evidence>
<comment type="similarity">
    <text evidence="1">Belongs to the dicarboxylate/amino acid:cation symporter (DAACS) (TC 2.A.23) family.</text>
</comment>
<proteinExistence type="inferred from homology"/>
<dbReference type="PANTHER" id="PTHR11958:SF63">
    <property type="entry name" value="AMINO ACID TRANSPORTER"/>
    <property type="match status" value="1"/>
</dbReference>
<evidence type="ECO:0000313" key="6">
    <source>
        <dbReference type="Proteomes" id="UP000050794"/>
    </source>
</evidence>
<sequence length="166" mass="18084">LASLDPKTSKRVFVLSFAYYFFTTAVAIALGIVLVVAIGPGYRTKLEQGSGSNDFMNTAADIKVTTRDTVFDMISPIRFYGAELMFLIHSAQISSEHWAHCEAVELGIVLVVAIGPGYRTKLEQGSGSNDFMNTAADIKVTTRDTVFDMIRLATVYPQITFGNSLG</sequence>
<organism evidence="6 7">
    <name type="scientific">Toxocara canis</name>
    <name type="common">Canine roundworm</name>
    <dbReference type="NCBI Taxonomy" id="6265"/>
    <lineage>
        <taxon>Eukaryota</taxon>
        <taxon>Metazoa</taxon>
        <taxon>Ecdysozoa</taxon>
        <taxon>Nematoda</taxon>
        <taxon>Chromadorea</taxon>
        <taxon>Rhabditida</taxon>
        <taxon>Spirurina</taxon>
        <taxon>Ascaridomorpha</taxon>
        <taxon>Ascaridoidea</taxon>
        <taxon>Toxocaridae</taxon>
        <taxon>Toxocara</taxon>
    </lineage>
</organism>
<dbReference type="WBParaSite" id="TCNE_0001821701-mRNA-1">
    <property type="protein sequence ID" value="TCNE_0001821701-mRNA-1"/>
    <property type="gene ID" value="TCNE_0001821701"/>
</dbReference>
<dbReference type="SUPFAM" id="SSF118215">
    <property type="entry name" value="Proton glutamate symport protein"/>
    <property type="match status" value="1"/>
</dbReference>
<dbReference type="GO" id="GO:0015175">
    <property type="term" value="F:neutral L-amino acid transmembrane transporter activity"/>
    <property type="evidence" value="ECO:0007669"/>
    <property type="project" value="TreeGrafter"/>
</dbReference>
<dbReference type="Gene3D" id="1.10.3860.10">
    <property type="entry name" value="Sodium:dicarboxylate symporter"/>
    <property type="match status" value="1"/>
</dbReference>
<dbReference type="GO" id="GO:0015501">
    <property type="term" value="F:glutamate:sodium symporter activity"/>
    <property type="evidence" value="ECO:0007669"/>
    <property type="project" value="TreeGrafter"/>
</dbReference>
<dbReference type="Proteomes" id="UP000050794">
    <property type="component" value="Unassembled WGS sequence"/>
</dbReference>
<protein>
    <submittedName>
        <fullName evidence="7">Amino acid transporter</fullName>
    </submittedName>
</protein>
<dbReference type="GO" id="GO:0005313">
    <property type="term" value="F:L-glutamate transmembrane transporter activity"/>
    <property type="evidence" value="ECO:0007669"/>
    <property type="project" value="TreeGrafter"/>
</dbReference>